<gene>
    <name evidence="6" type="ORF">HF325_003966</name>
</gene>
<dbReference type="PANTHER" id="PTHR44267:SF1">
    <property type="entry name" value="WD REPEAT-CONTAINING PROTEIN 43"/>
    <property type="match status" value="1"/>
</dbReference>
<proteinExistence type="inferred from homology"/>
<evidence type="ECO:0000259" key="5">
    <source>
        <dbReference type="Pfam" id="PF04003"/>
    </source>
</evidence>
<keyword evidence="2" id="KW-0539">Nucleus</keyword>
<dbReference type="EMBL" id="JACBPP010000005">
    <property type="protein sequence ID" value="KAF8001465.1"/>
    <property type="molecule type" value="Genomic_DNA"/>
</dbReference>
<dbReference type="Gene3D" id="2.130.10.10">
    <property type="entry name" value="YVTN repeat-like/Quinoprotein amine dehydrogenase"/>
    <property type="match status" value="1"/>
</dbReference>
<dbReference type="InterPro" id="IPR007148">
    <property type="entry name" value="SSU_processome_Utp12"/>
</dbReference>
<dbReference type="SUPFAM" id="SSF50978">
    <property type="entry name" value="WD40 repeat-like"/>
    <property type="match status" value="1"/>
</dbReference>
<feature type="region of interest" description="Disordered" evidence="4">
    <location>
        <begin position="584"/>
        <end position="645"/>
    </location>
</feature>
<dbReference type="GO" id="GO:0032040">
    <property type="term" value="C:small-subunit processome"/>
    <property type="evidence" value="ECO:0007669"/>
    <property type="project" value="UniProtKB-ARBA"/>
</dbReference>
<dbReference type="Pfam" id="PF04003">
    <property type="entry name" value="Utp12"/>
    <property type="match status" value="1"/>
</dbReference>
<evidence type="ECO:0000313" key="6">
    <source>
        <dbReference type="EMBL" id="KAF8001465.1"/>
    </source>
</evidence>
<organism evidence="6 7">
    <name type="scientific">Metschnikowia pulcherrima</name>
    <dbReference type="NCBI Taxonomy" id="27326"/>
    <lineage>
        <taxon>Eukaryota</taxon>
        <taxon>Fungi</taxon>
        <taxon>Dikarya</taxon>
        <taxon>Ascomycota</taxon>
        <taxon>Saccharomycotina</taxon>
        <taxon>Pichiomycetes</taxon>
        <taxon>Metschnikowiaceae</taxon>
        <taxon>Metschnikowia</taxon>
    </lineage>
</organism>
<evidence type="ECO:0000256" key="3">
    <source>
        <dbReference type="ARBA" id="ARBA00038335"/>
    </source>
</evidence>
<reference evidence="6" key="1">
    <citation type="submission" date="2020-10" db="EMBL/GenBank/DDBJ databases">
        <title>The Whole-Genome Sequence of Metschnikowia persimmonesis, a Novel Endophytic Yeast Species Isolated from Medicinal Plant Diospyros kaki Thumb.</title>
        <authorList>
            <person name="Rahmat E."/>
            <person name="Kang Y."/>
        </authorList>
    </citation>
    <scope>NUCLEOTIDE SEQUENCE</scope>
    <source>
        <strain evidence="6">KIOM G15050</strain>
    </source>
</reference>
<accession>A0A8H7GQW0</accession>
<comment type="subcellular location">
    <subcellularLocation>
        <location evidence="1">Nucleus</location>
    </subcellularLocation>
</comment>
<keyword evidence="7" id="KW-1185">Reference proteome</keyword>
<dbReference type="InterPro" id="IPR052414">
    <property type="entry name" value="U3_snoRNA-assoc_WDR"/>
</dbReference>
<dbReference type="SMART" id="SM00320">
    <property type="entry name" value="WD40"/>
    <property type="match status" value="3"/>
</dbReference>
<protein>
    <recommendedName>
        <fullName evidence="5">Small-subunit processome Utp12 domain-containing protein</fullName>
    </recommendedName>
</protein>
<comment type="caution">
    <text evidence="6">The sequence shown here is derived from an EMBL/GenBank/DDBJ whole genome shotgun (WGS) entry which is preliminary data.</text>
</comment>
<dbReference type="OrthoDB" id="30195at2759"/>
<dbReference type="Proteomes" id="UP000649328">
    <property type="component" value="Unassembled WGS sequence"/>
</dbReference>
<sequence length="645" mass="70854">MSGPLLAAKFDAANTHLALAVQALDTHQVKVQALVVTQDLLNTLFSLSKGQKISALEWISGSQLAVGLTNGQILVYSPAQNSITNELEGVSSAAITDLHYSQITSTVWSSDAEGHFCEWDTLRFALLQRFALSDMLDATEAVSKLATVIHQNEPHLLVGTHNVYLVNILEKSIVKTFPAHVQPIIALTPVTSDSDLFLTAAEGDRFINVYSIAKNATRAVLVAQLSVTQIALGECGDLSLVTAITETGTLEVFQNPLSAEAPPQESLKKRRKQLASSVRSKHADASIKYSRPTDEIRNPDDDFMRVNAVSLTESVLHTTWMDNATISRFDAVPWHNEGAFAFAGTVVIRKSKQEIKPTSHAERGHDVAAPQLYNERHTVVTEGSAFQNDLVNSDDDDDDETLAERLEKLSGGKKRVSALGKKKLQKHTAGTLTVVLSQALRNNDHSLLETVLANRDPAVVQNTISRLEASLAVVLLDRLAERITRQTQRFDQMNFWLKWIIIVHGGVLSSMPNLSNKLASLHAVLTKKATTLPRLLELQGRLNMIEQQSALKKEILNGSATQNDYDDADTDVEYVEEIDDAVEAGLIGSEDEDDDIDMDAADDYEEEEEEEEEEAEEARNLPGNDDEGLSDVETAVVNNDVYEED</sequence>
<feature type="domain" description="Small-subunit processome Utp12" evidence="5">
    <location>
        <begin position="443"/>
        <end position="546"/>
    </location>
</feature>
<evidence type="ECO:0000256" key="1">
    <source>
        <dbReference type="ARBA" id="ARBA00004123"/>
    </source>
</evidence>
<dbReference type="InterPro" id="IPR001680">
    <property type="entry name" value="WD40_rpt"/>
</dbReference>
<dbReference type="PANTHER" id="PTHR44267">
    <property type="entry name" value="WD REPEAT-CONTAINING PROTEIN 43"/>
    <property type="match status" value="1"/>
</dbReference>
<evidence type="ECO:0000256" key="2">
    <source>
        <dbReference type="ARBA" id="ARBA00023242"/>
    </source>
</evidence>
<dbReference type="InterPro" id="IPR015943">
    <property type="entry name" value="WD40/YVTN_repeat-like_dom_sf"/>
</dbReference>
<evidence type="ECO:0000256" key="4">
    <source>
        <dbReference type="SAM" id="MobiDB-lite"/>
    </source>
</evidence>
<dbReference type="InterPro" id="IPR036322">
    <property type="entry name" value="WD40_repeat_dom_sf"/>
</dbReference>
<comment type="similarity">
    <text evidence="3">Belongs to the UTP5 family.</text>
</comment>
<name>A0A8H7GQW0_9ASCO</name>
<dbReference type="AlphaFoldDB" id="A0A8H7GQW0"/>
<evidence type="ECO:0000313" key="7">
    <source>
        <dbReference type="Proteomes" id="UP000649328"/>
    </source>
</evidence>
<feature type="compositionally biased region" description="Acidic residues" evidence="4">
    <location>
        <begin position="589"/>
        <end position="616"/>
    </location>
</feature>
<dbReference type="GO" id="GO:0000462">
    <property type="term" value="P:maturation of SSU-rRNA from tricistronic rRNA transcript (SSU-rRNA, 5.8S rRNA, LSU-rRNA)"/>
    <property type="evidence" value="ECO:0007669"/>
    <property type="project" value="TreeGrafter"/>
</dbReference>